<dbReference type="InterPro" id="IPR001789">
    <property type="entry name" value="Sig_transdc_resp-reg_receiver"/>
</dbReference>
<evidence type="ECO:0000259" key="16">
    <source>
        <dbReference type="PROSITE" id="PS50110"/>
    </source>
</evidence>
<keyword evidence="5 12" id="KW-0597">Phosphoprotein</keyword>
<dbReference type="EMBL" id="APJX01000002">
    <property type="protein sequence ID" value="EMS80829.1"/>
    <property type="molecule type" value="Genomic_DNA"/>
</dbReference>
<dbReference type="InterPro" id="IPR005467">
    <property type="entry name" value="His_kinase_dom"/>
</dbReference>
<dbReference type="CDD" id="cd00082">
    <property type="entry name" value="HisKA"/>
    <property type="match status" value="2"/>
</dbReference>
<evidence type="ECO:0000256" key="9">
    <source>
        <dbReference type="ARBA" id="ARBA00022840"/>
    </source>
</evidence>
<dbReference type="SMART" id="SM00387">
    <property type="entry name" value="HATPase_c"/>
    <property type="match status" value="2"/>
</dbReference>
<dbReference type="SMART" id="SM00388">
    <property type="entry name" value="HisKA"/>
    <property type="match status" value="2"/>
</dbReference>
<feature type="transmembrane region" description="Helical" evidence="14">
    <location>
        <begin position="64"/>
        <end position="82"/>
    </location>
</feature>
<dbReference type="Proteomes" id="UP000014216">
    <property type="component" value="Unassembled WGS sequence"/>
</dbReference>
<comment type="catalytic activity">
    <reaction evidence="1">
        <text>ATP + protein L-histidine = ADP + protein N-phospho-L-histidine.</text>
        <dbReference type="EC" id="2.7.13.3"/>
    </reaction>
</comment>
<dbReference type="GO" id="GO:0005886">
    <property type="term" value="C:plasma membrane"/>
    <property type="evidence" value="ECO:0007669"/>
    <property type="project" value="UniProtKB-SubCell"/>
</dbReference>
<dbReference type="InterPro" id="IPR003661">
    <property type="entry name" value="HisK_dim/P_dom"/>
</dbReference>
<dbReference type="PANTHER" id="PTHR43547:SF2">
    <property type="entry name" value="HYBRID SIGNAL TRANSDUCTION HISTIDINE KINASE C"/>
    <property type="match status" value="1"/>
</dbReference>
<evidence type="ECO:0000256" key="3">
    <source>
        <dbReference type="ARBA" id="ARBA00012438"/>
    </source>
</evidence>
<evidence type="ECO:0000313" key="17">
    <source>
        <dbReference type="EMBL" id="EMS80829.1"/>
    </source>
</evidence>
<feature type="coiled-coil region" evidence="13">
    <location>
        <begin position="197"/>
        <end position="236"/>
    </location>
</feature>
<evidence type="ECO:0000256" key="8">
    <source>
        <dbReference type="ARBA" id="ARBA00022777"/>
    </source>
</evidence>
<organism evidence="17 18">
    <name type="scientific">Desulfotignum phosphitoxidans DSM 13687</name>
    <dbReference type="NCBI Taxonomy" id="1286635"/>
    <lineage>
        <taxon>Bacteria</taxon>
        <taxon>Pseudomonadati</taxon>
        <taxon>Thermodesulfobacteriota</taxon>
        <taxon>Desulfobacteria</taxon>
        <taxon>Desulfobacterales</taxon>
        <taxon>Desulfobacteraceae</taxon>
        <taxon>Desulfotignum</taxon>
    </lineage>
</organism>
<evidence type="ECO:0000256" key="1">
    <source>
        <dbReference type="ARBA" id="ARBA00000085"/>
    </source>
</evidence>
<keyword evidence="18" id="KW-1185">Reference proteome</keyword>
<dbReference type="AlphaFoldDB" id="S0G503"/>
<dbReference type="PROSITE" id="PS50109">
    <property type="entry name" value="HIS_KIN"/>
    <property type="match status" value="2"/>
</dbReference>
<dbReference type="SUPFAM" id="SSF47384">
    <property type="entry name" value="Homodimeric domain of signal transducing histidine kinase"/>
    <property type="match status" value="2"/>
</dbReference>
<feature type="transmembrane region" description="Helical" evidence="14">
    <location>
        <begin position="173"/>
        <end position="194"/>
    </location>
</feature>
<evidence type="ECO:0000313" key="18">
    <source>
        <dbReference type="Proteomes" id="UP000014216"/>
    </source>
</evidence>
<dbReference type="OrthoDB" id="9797605at2"/>
<dbReference type="GO" id="GO:0005524">
    <property type="term" value="F:ATP binding"/>
    <property type="evidence" value="ECO:0007669"/>
    <property type="project" value="UniProtKB-KW"/>
</dbReference>
<dbReference type="CDD" id="cd00075">
    <property type="entry name" value="HATPase"/>
    <property type="match status" value="1"/>
</dbReference>
<dbReference type="Pfam" id="PF00512">
    <property type="entry name" value="HisKA"/>
    <property type="match status" value="2"/>
</dbReference>
<dbReference type="Gene3D" id="3.40.50.2300">
    <property type="match status" value="1"/>
</dbReference>
<dbReference type="EC" id="2.7.13.3" evidence="3"/>
<feature type="modified residue" description="4-aspartylphosphate" evidence="12">
    <location>
        <position position="581"/>
    </location>
</feature>
<gene>
    <name evidence="17" type="ORF">Dpo_2c05320</name>
</gene>
<dbReference type="InterPro" id="IPR011006">
    <property type="entry name" value="CheY-like_superfamily"/>
</dbReference>
<keyword evidence="13" id="KW-0175">Coiled coil</keyword>
<feature type="transmembrane region" description="Helical" evidence="14">
    <location>
        <begin position="30"/>
        <end position="52"/>
    </location>
</feature>
<keyword evidence="11 14" id="KW-0472">Membrane</keyword>
<dbReference type="InterPro" id="IPR004358">
    <property type="entry name" value="Sig_transdc_His_kin-like_C"/>
</dbReference>
<dbReference type="Gene3D" id="1.10.287.130">
    <property type="match status" value="2"/>
</dbReference>
<dbReference type="CDD" id="cd16922">
    <property type="entry name" value="HATPase_EvgS-ArcB-TorS-like"/>
    <property type="match status" value="1"/>
</dbReference>
<dbReference type="PROSITE" id="PS50110">
    <property type="entry name" value="RESPONSE_REGULATORY"/>
    <property type="match status" value="1"/>
</dbReference>
<keyword evidence="14" id="KW-0812">Transmembrane</keyword>
<accession>S0G503</accession>
<dbReference type="Gene3D" id="3.30.565.10">
    <property type="entry name" value="Histidine kinase-like ATPase, C-terminal domain"/>
    <property type="match status" value="2"/>
</dbReference>
<evidence type="ECO:0000259" key="15">
    <source>
        <dbReference type="PROSITE" id="PS50109"/>
    </source>
</evidence>
<keyword evidence="9" id="KW-0067">ATP-binding</keyword>
<dbReference type="Pfam" id="PF02518">
    <property type="entry name" value="HATPase_c"/>
    <property type="match status" value="2"/>
</dbReference>
<evidence type="ECO:0000256" key="7">
    <source>
        <dbReference type="ARBA" id="ARBA00022741"/>
    </source>
</evidence>
<dbReference type="InterPro" id="IPR003594">
    <property type="entry name" value="HATPase_dom"/>
</dbReference>
<dbReference type="SMART" id="SM00448">
    <property type="entry name" value="REC"/>
    <property type="match status" value="1"/>
</dbReference>
<dbReference type="PRINTS" id="PR00344">
    <property type="entry name" value="BCTRLSENSOR"/>
</dbReference>
<dbReference type="SUPFAM" id="SSF55874">
    <property type="entry name" value="ATPase domain of HSP90 chaperone/DNA topoisomerase II/histidine kinase"/>
    <property type="match status" value="2"/>
</dbReference>
<keyword evidence="4" id="KW-1003">Cell membrane</keyword>
<comment type="subcellular location">
    <subcellularLocation>
        <location evidence="2">Cell membrane</location>
    </subcellularLocation>
</comment>
<dbReference type="CDD" id="cd17574">
    <property type="entry name" value="REC_OmpR"/>
    <property type="match status" value="1"/>
</dbReference>
<dbReference type="FunFam" id="3.30.565.10:FF:000023">
    <property type="entry name" value="PAS domain-containing sensor histidine kinase"/>
    <property type="match status" value="1"/>
</dbReference>
<keyword evidence="10" id="KW-0902">Two-component regulatory system</keyword>
<feature type="transmembrane region" description="Helical" evidence="14">
    <location>
        <begin position="120"/>
        <end position="137"/>
    </location>
</feature>
<evidence type="ECO:0000256" key="10">
    <source>
        <dbReference type="ARBA" id="ARBA00023012"/>
    </source>
</evidence>
<feature type="domain" description="Histidine kinase" evidence="15">
    <location>
        <begin position="673"/>
        <end position="893"/>
    </location>
</feature>
<name>S0G503_9BACT</name>
<feature type="transmembrane region" description="Helical" evidence="14">
    <location>
        <begin position="144"/>
        <end position="161"/>
    </location>
</feature>
<dbReference type="RefSeq" id="WP_006965132.1">
    <property type="nucleotide sequence ID" value="NZ_APJX01000002.1"/>
</dbReference>
<feature type="domain" description="Histidine kinase" evidence="15">
    <location>
        <begin position="243"/>
        <end position="459"/>
    </location>
</feature>
<keyword evidence="8" id="KW-0418">Kinase</keyword>
<dbReference type="GO" id="GO:0000155">
    <property type="term" value="F:phosphorelay sensor kinase activity"/>
    <property type="evidence" value="ECO:0007669"/>
    <property type="project" value="InterPro"/>
</dbReference>
<evidence type="ECO:0000256" key="5">
    <source>
        <dbReference type="ARBA" id="ARBA00022553"/>
    </source>
</evidence>
<evidence type="ECO:0000256" key="13">
    <source>
        <dbReference type="SAM" id="Coils"/>
    </source>
</evidence>
<dbReference type="Pfam" id="PF00072">
    <property type="entry name" value="Response_reg"/>
    <property type="match status" value="1"/>
</dbReference>
<evidence type="ECO:0000256" key="2">
    <source>
        <dbReference type="ARBA" id="ARBA00004236"/>
    </source>
</evidence>
<keyword evidence="7" id="KW-0547">Nucleotide-binding</keyword>
<protein>
    <recommendedName>
        <fullName evidence="3">histidine kinase</fullName>
        <ecNumber evidence="3">2.7.13.3</ecNumber>
    </recommendedName>
</protein>
<dbReference type="FunFam" id="1.10.287.130:FF:000045">
    <property type="entry name" value="Two-component system sensor histidine kinase/response regulator"/>
    <property type="match status" value="1"/>
</dbReference>
<evidence type="ECO:0000256" key="12">
    <source>
        <dbReference type="PROSITE-ProRule" id="PRU00169"/>
    </source>
</evidence>
<comment type="caution">
    <text evidence="17">The sequence shown here is derived from an EMBL/GenBank/DDBJ whole genome shotgun (WGS) entry which is preliminary data.</text>
</comment>
<dbReference type="SUPFAM" id="SSF52172">
    <property type="entry name" value="CheY-like"/>
    <property type="match status" value="1"/>
</dbReference>
<feature type="domain" description="Response regulatory" evidence="16">
    <location>
        <begin position="533"/>
        <end position="648"/>
    </location>
</feature>
<reference evidence="17 18" key="1">
    <citation type="journal article" date="2013" name="Genome Announc.">
        <title>Draft Genome Sequence of Desulfotignum phosphitoxidans DSM 13687 Strain FiPS-3.</title>
        <authorList>
            <person name="Poehlein A."/>
            <person name="Daniel R."/>
            <person name="Simeonova D.D."/>
        </authorList>
    </citation>
    <scope>NUCLEOTIDE SEQUENCE [LARGE SCALE GENOMIC DNA]</scope>
    <source>
        <strain evidence="17 18">DSM 13687</strain>
    </source>
</reference>
<sequence>MLYENIKLFFNEYIEDDELRKKFEKETESLCLEMVKLACLITIFFYPVFGILDIFSFPEEYPKIWLIRATICIVFSILFLALKSGYEKNNIKNIGMLIIVANGVAIATMCHITGGPYSIYYAGINLILLVTVLILPIDVKRASISCLIIYIYYILPLPLIYDDNIYKIDNLSNIVSNNFFLLTTMILCIIGTFFKNRNRLEQLKTRIELENSNKNLEKITQKLEATNKKLRELDETKMRFFANVSHELRTPLTLIIGPLEQLLHGWNDIDPVPMLRSMEANAHRLLRQVNTILDFAKADVGKLTCHYKVGNLGKILSEFVQASLPYSKQKNIEMTVSGADEIPDTALDIEKVETIAANLISNALKFTSDNGKISIRAGKENQVIWFEVQDTGLGIPEDKIDNLFERFHQVDDQHSRNNEGTGLGLAMVRELTLLHGGKVDVHSKIGKGSVFRVELPMKPRSPENDRRKSTGRRKIDKIVEERLEALVGREYHKRGKINKKTLFADMSKGSGLVDSIDVGYADKKKSVPPDAQKILVVEDNPDLRAFIVSNLFETYLVEQAENGRTGLDLARRMNPDLIISDVMMPEMDGYELCREIRKDPFLSRVPIILVTAKSGGEAVEAGLEIGATDYVPKPFEMRELKARIATHLKNRFLEKNINEQETRLTAIGQMTSAVVHDLKNPLNTIMGFTQIAQQDSETLGEKEISKNLSYVMESGVRLNRMIAEILDFAKGYAPRLNSEAVLLVPFLETTLTVHKERLSQLGISLFSRHIGCGNVQVCFDSDQMHRVLENLIMNSKDAFFNSNHEIPEKIIRVETKWDKNRIKIRFSDNGPGIPEEVKKSIFDPFTTTGKKTGVGLGLSTVRNIVSAHSGTIAVETNEEKGGAVFELTFPVAQPQGQSE</sequence>
<evidence type="ECO:0000256" key="4">
    <source>
        <dbReference type="ARBA" id="ARBA00022475"/>
    </source>
</evidence>
<dbReference type="InterPro" id="IPR036890">
    <property type="entry name" value="HATPase_C_sf"/>
</dbReference>
<dbReference type="InterPro" id="IPR036097">
    <property type="entry name" value="HisK_dim/P_sf"/>
</dbReference>
<keyword evidence="14" id="KW-1133">Transmembrane helix</keyword>
<evidence type="ECO:0000256" key="14">
    <source>
        <dbReference type="SAM" id="Phobius"/>
    </source>
</evidence>
<keyword evidence="6" id="KW-0808">Transferase</keyword>
<evidence type="ECO:0000256" key="6">
    <source>
        <dbReference type="ARBA" id="ARBA00022679"/>
    </source>
</evidence>
<dbReference type="PANTHER" id="PTHR43547">
    <property type="entry name" value="TWO-COMPONENT HISTIDINE KINASE"/>
    <property type="match status" value="1"/>
</dbReference>
<evidence type="ECO:0000256" key="11">
    <source>
        <dbReference type="ARBA" id="ARBA00023136"/>
    </source>
</evidence>
<proteinExistence type="predicted"/>